<reference evidence="1 2" key="1">
    <citation type="journal article" date="2024" name="Commun. Biol.">
        <title>Comparative genomic analysis of thermophilic fungi reveals convergent evolutionary adaptations and gene losses.</title>
        <authorList>
            <person name="Steindorff A.S."/>
            <person name="Aguilar-Pontes M.V."/>
            <person name="Robinson A.J."/>
            <person name="Andreopoulos B."/>
            <person name="LaButti K."/>
            <person name="Kuo A."/>
            <person name="Mondo S."/>
            <person name="Riley R."/>
            <person name="Otillar R."/>
            <person name="Haridas S."/>
            <person name="Lipzen A."/>
            <person name="Grimwood J."/>
            <person name="Schmutz J."/>
            <person name="Clum A."/>
            <person name="Reid I.D."/>
            <person name="Moisan M.C."/>
            <person name="Butler G."/>
            <person name="Nguyen T.T.M."/>
            <person name="Dewar K."/>
            <person name="Conant G."/>
            <person name="Drula E."/>
            <person name="Henrissat B."/>
            <person name="Hansel C."/>
            <person name="Singer S."/>
            <person name="Hutchinson M.I."/>
            <person name="de Vries R.P."/>
            <person name="Natvig D.O."/>
            <person name="Powell A.J."/>
            <person name="Tsang A."/>
            <person name="Grigoriev I.V."/>
        </authorList>
    </citation>
    <scope>NUCLEOTIDE SEQUENCE [LARGE SCALE GENOMIC DNA]</scope>
    <source>
        <strain evidence="1 2">ATCC 24622</strain>
    </source>
</reference>
<keyword evidence="2" id="KW-1185">Reference proteome</keyword>
<sequence>MFSRPKVPKLDVRRHDNGKDVEVSHDATTFKVVHAVVRVSLELVRTGAAQSALGRVGQRIVETTEDKDLIVKKAQYQQHRDRCVRRFVDSLLSEFPVIVLKDIPEDAASVLRTWGADAKKFSPRESGELHLNKKVIDHMAQIQDEGKNGPPPTKYYAFKLYAIMAIGKQMARFFRNYLTQKGQEADVESGRAWERLLLGGRLEFWTRPDTQAVDKTHPGMPYLLEDDSEKAGARTVPYKTAVRFVSGKFALPLLPPTKKYAETRASLLGKGQVNTSEFWHEKKPEPKREPHAAVHPFFPFYPPLVPGTVAAPVPMMPMMPVYGGYYPPHLAAAVAQGVPASNSSAPPPPYPANGAGYAVPSPYGPVAPHPWSFGTAS</sequence>
<protein>
    <submittedName>
        <fullName evidence="1">Uncharacterized protein</fullName>
    </submittedName>
</protein>
<evidence type="ECO:0000313" key="1">
    <source>
        <dbReference type="EMBL" id="KAL1861848.1"/>
    </source>
</evidence>
<gene>
    <name evidence="1" type="ORF">VTK73DRAFT_6895</name>
</gene>
<comment type="caution">
    <text evidence="1">The sequence shown here is derived from an EMBL/GenBank/DDBJ whole genome shotgun (WGS) entry which is preliminary data.</text>
</comment>
<organism evidence="1 2">
    <name type="scientific">Phialemonium thermophilum</name>
    <dbReference type="NCBI Taxonomy" id="223376"/>
    <lineage>
        <taxon>Eukaryota</taxon>
        <taxon>Fungi</taxon>
        <taxon>Dikarya</taxon>
        <taxon>Ascomycota</taxon>
        <taxon>Pezizomycotina</taxon>
        <taxon>Sordariomycetes</taxon>
        <taxon>Sordariomycetidae</taxon>
        <taxon>Cephalothecales</taxon>
        <taxon>Cephalothecaceae</taxon>
        <taxon>Phialemonium</taxon>
    </lineage>
</organism>
<proteinExistence type="predicted"/>
<name>A0ABR3WHW4_9PEZI</name>
<evidence type="ECO:0000313" key="2">
    <source>
        <dbReference type="Proteomes" id="UP001586593"/>
    </source>
</evidence>
<accession>A0ABR3WHW4</accession>
<dbReference type="EMBL" id="JAZHXJ010000403">
    <property type="protein sequence ID" value="KAL1861848.1"/>
    <property type="molecule type" value="Genomic_DNA"/>
</dbReference>
<dbReference type="Proteomes" id="UP001586593">
    <property type="component" value="Unassembled WGS sequence"/>
</dbReference>